<feature type="compositionally biased region" description="Polar residues" evidence="1">
    <location>
        <begin position="155"/>
        <end position="172"/>
    </location>
</feature>
<organism evidence="2 3">
    <name type="scientific">Pleuronectes platessa</name>
    <name type="common">European plaice</name>
    <dbReference type="NCBI Taxonomy" id="8262"/>
    <lineage>
        <taxon>Eukaryota</taxon>
        <taxon>Metazoa</taxon>
        <taxon>Chordata</taxon>
        <taxon>Craniata</taxon>
        <taxon>Vertebrata</taxon>
        <taxon>Euteleostomi</taxon>
        <taxon>Actinopterygii</taxon>
        <taxon>Neopterygii</taxon>
        <taxon>Teleostei</taxon>
        <taxon>Neoteleostei</taxon>
        <taxon>Acanthomorphata</taxon>
        <taxon>Carangaria</taxon>
        <taxon>Pleuronectiformes</taxon>
        <taxon>Pleuronectoidei</taxon>
        <taxon>Pleuronectidae</taxon>
        <taxon>Pleuronectes</taxon>
    </lineage>
</organism>
<proteinExistence type="predicted"/>
<feature type="region of interest" description="Disordered" evidence="1">
    <location>
        <begin position="155"/>
        <end position="184"/>
    </location>
</feature>
<keyword evidence="3" id="KW-1185">Reference proteome</keyword>
<protein>
    <submittedName>
        <fullName evidence="2">Uncharacterized protein</fullName>
    </submittedName>
</protein>
<dbReference type="Proteomes" id="UP001153269">
    <property type="component" value="Unassembled WGS sequence"/>
</dbReference>
<accession>A0A9N7TXS8</accession>
<dbReference type="EMBL" id="CADEAL010000502">
    <property type="protein sequence ID" value="CAB1421086.1"/>
    <property type="molecule type" value="Genomic_DNA"/>
</dbReference>
<reference evidence="2" key="1">
    <citation type="submission" date="2020-03" db="EMBL/GenBank/DDBJ databases">
        <authorList>
            <person name="Weist P."/>
        </authorList>
    </citation>
    <scope>NUCLEOTIDE SEQUENCE</scope>
</reference>
<evidence type="ECO:0000313" key="3">
    <source>
        <dbReference type="Proteomes" id="UP001153269"/>
    </source>
</evidence>
<dbReference type="AlphaFoldDB" id="A0A9N7TXS8"/>
<evidence type="ECO:0000313" key="2">
    <source>
        <dbReference type="EMBL" id="CAB1421086.1"/>
    </source>
</evidence>
<sequence>MLSEGEGFRSLAVGLVSSSWPFDAEQTLIQSDRLFTEHRLQPLHVPQSGERLILQLRVQCRMLCLSQSNTQAAHVSALPEDLTALALSDVISLCCVERRGADSTRPVGSMGELVVTEQNLRRNVSQMLRLQFTGSSVSSSSSLGPEPAMINTRWCQRQSSCSGEPEASSVSELTALPSPGISQS</sequence>
<gene>
    <name evidence="2" type="ORF">PLEPLA_LOCUS8967</name>
</gene>
<name>A0A9N7TXS8_PLEPL</name>
<comment type="caution">
    <text evidence="2">The sequence shown here is derived from an EMBL/GenBank/DDBJ whole genome shotgun (WGS) entry which is preliminary data.</text>
</comment>
<evidence type="ECO:0000256" key="1">
    <source>
        <dbReference type="SAM" id="MobiDB-lite"/>
    </source>
</evidence>